<evidence type="ECO:0000256" key="7">
    <source>
        <dbReference type="ARBA" id="ARBA00022870"/>
    </source>
</evidence>
<keyword evidence="6 14" id="KW-0812">Transmembrane</keyword>
<evidence type="ECO:0000313" key="16">
    <source>
        <dbReference type="Proteomes" id="UP000472276"/>
    </source>
</evidence>
<reference evidence="15" key="2">
    <citation type="submission" date="2025-05" db="UniProtKB">
        <authorList>
            <consortium name="Ensembl"/>
        </authorList>
    </citation>
    <scope>IDENTIFICATION</scope>
</reference>
<dbReference type="AlphaFoldDB" id="A0AAZ1Y076"/>
<dbReference type="PANTHER" id="PTHR10424">
    <property type="entry name" value="VIRAL ENVELOPE PROTEIN"/>
    <property type="match status" value="1"/>
</dbReference>
<evidence type="ECO:0000256" key="3">
    <source>
        <dbReference type="ARBA" id="ARBA00004563"/>
    </source>
</evidence>
<evidence type="ECO:0000256" key="4">
    <source>
        <dbReference type="ARBA" id="ARBA00022511"/>
    </source>
</evidence>
<dbReference type="Ensembl" id="ENSOABT00000067616.1">
    <property type="protein sequence ID" value="ENSOABP00000065399.1"/>
    <property type="gene ID" value="ENSOABG00000031376.1"/>
</dbReference>
<dbReference type="PANTHER" id="PTHR10424:SF81">
    <property type="entry name" value="ERVV2 PROTEIN"/>
    <property type="match status" value="1"/>
</dbReference>
<feature type="transmembrane region" description="Helical" evidence="14">
    <location>
        <begin position="192"/>
        <end position="218"/>
    </location>
</feature>
<evidence type="ECO:0000256" key="12">
    <source>
        <dbReference type="ARBA" id="ARBA00023180"/>
    </source>
</evidence>
<evidence type="ECO:0000256" key="10">
    <source>
        <dbReference type="ARBA" id="ARBA00023139"/>
    </source>
</evidence>
<keyword evidence="7" id="KW-1043">Host membrane</keyword>
<evidence type="ECO:0000256" key="9">
    <source>
        <dbReference type="ARBA" id="ARBA00023136"/>
    </source>
</evidence>
<dbReference type="SUPFAM" id="SSF58069">
    <property type="entry name" value="Virus ectodomain"/>
    <property type="match status" value="1"/>
</dbReference>
<protein>
    <submittedName>
        <fullName evidence="15">Uncharacterized protein</fullName>
    </submittedName>
</protein>
<organism evidence="15 16">
    <name type="scientific">Oreochromis aureus</name>
    <name type="common">Israeli tilapia</name>
    <name type="synonym">Chromis aureus</name>
    <dbReference type="NCBI Taxonomy" id="47969"/>
    <lineage>
        <taxon>Eukaryota</taxon>
        <taxon>Metazoa</taxon>
        <taxon>Chordata</taxon>
        <taxon>Craniata</taxon>
        <taxon>Vertebrata</taxon>
        <taxon>Euteleostomi</taxon>
        <taxon>Actinopterygii</taxon>
        <taxon>Neopterygii</taxon>
        <taxon>Teleostei</taxon>
        <taxon>Neoteleostei</taxon>
        <taxon>Acanthomorphata</taxon>
        <taxon>Ovalentaria</taxon>
        <taxon>Cichlomorphae</taxon>
        <taxon>Cichliformes</taxon>
        <taxon>Cichlidae</taxon>
        <taxon>African cichlids</taxon>
        <taxon>Pseudocrenilabrinae</taxon>
        <taxon>Oreochromini</taxon>
        <taxon>Oreochromis</taxon>
    </lineage>
</organism>
<evidence type="ECO:0000256" key="11">
    <source>
        <dbReference type="ARBA" id="ARBA00023157"/>
    </source>
</evidence>
<keyword evidence="10" id="KW-0564">Palmitate</keyword>
<keyword evidence="4" id="KW-1032">Host cell membrane</keyword>
<keyword evidence="16" id="KW-1185">Reference proteome</keyword>
<evidence type="ECO:0000256" key="14">
    <source>
        <dbReference type="SAM" id="Phobius"/>
    </source>
</evidence>
<evidence type="ECO:0000256" key="13">
    <source>
        <dbReference type="ARBA" id="ARBA00023288"/>
    </source>
</evidence>
<dbReference type="InterPro" id="IPR018154">
    <property type="entry name" value="TLV/ENV_coat_polyprotein"/>
</dbReference>
<keyword evidence="9 14" id="KW-0472">Membrane</keyword>
<sequence>MKKLGKHCCIKQKGMCAPILISDHTFKVTATTEDNRRKRDVIDVKPHDAVWGSDVPEEFKHWSKGTKVLLALFPWVGPAKNTLRLETLDYRFGLFLNAFCKINKAQNEEIDALRISVMQHRVALDMLLAEKGGLCVLFNTTCCTFIPDNVHSSNMTDALKVLKRFQNVQSKEYVDGGTDWLKWLLSGSWTVLLYKGLILIGLLLTLFCVFFTCVLPCLRKMISKMISTSLTAYVSVPMDDKNDLSNSEDNSEDENVCVERKILKMTCKARLQYK</sequence>
<dbReference type="Proteomes" id="UP000472276">
    <property type="component" value="Unassembled WGS sequence"/>
</dbReference>
<accession>A0AAZ1Y076</accession>
<dbReference type="Ensembl" id="ENSOABT00000081418.1">
    <property type="protein sequence ID" value="ENSOABP00000061057.1"/>
    <property type="gene ID" value="ENSOABG00000031376.1"/>
</dbReference>
<evidence type="ECO:0000256" key="8">
    <source>
        <dbReference type="ARBA" id="ARBA00022989"/>
    </source>
</evidence>
<keyword evidence="5" id="KW-0945">Host-virus interaction</keyword>
<keyword evidence="11" id="KW-1015">Disulfide bond</keyword>
<evidence type="ECO:0000256" key="2">
    <source>
        <dbReference type="ARBA" id="ARBA00004531"/>
    </source>
</evidence>
<reference evidence="16" key="1">
    <citation type="submission" date="2020-03" db="EMBL/GenBank/DDBJ databases">
        <title>Evolution of repeat sequences and sex chromosomes of tilapia species revealed by chromosome-level genomes.</title>
        <authorList>
            <person name="Xu L."/>
            <person name="Tao W."/>
            <person name="Wang D."/>
            <person name="Zhou Q."/>
        </authorList>
    </citation>
    <scope>NUCLEOTIDE SEQUENCE [LARGE SCALE GENOMIC DNA]</scope>
    <source>
        <strain evidence="16">Israel</strain>
    </source>
</reference>
<evidence type="ECO:0000256" key="5">
    <source>
        <dbReference type="ARBA" id="ARBA00022581"/>
    </source>
</evidence>
<dbReference type="Pfam" id="PF00429">
    <property type="entry name" value="TLV_coat"/>
    <property type="match status" value="1"/>
</dbReference>
<proteinExistence type="predicted"/>
<comment type="subcellular location">
    <subcellularLocation>
        <location evidence="1">Host cell membrane</location>
        <topology evidence="1">Single-pass type I membrane protein</topology>
    </subcellularLocation>
    <subcellularLocation>
        <location evidence="2">Host endomembrane system</location>
        <topology evidence="2">Peripheral membrane protein</topology>
    </subcellularLocation>
    <subcellularLocation>
        <location evidence="3">Virion membrane</location>
        <topology evidence="3">Single-pass type I membrane protein</topology>
    </subcellularLocation>
</comment>
<keyword evidence="12" id="KW-0325">Glycoprotein</keyword>
<dbReference type="Gene3D" id="1.10.287.210">
    <property type="match status" value="1"/>
</dbReference>
<keyword evidence="8 14" id="KW-1133">Transmembrane helix</keyword>
<evidence type="ECO:0000256" key="1">
    <source>
        <dbReference type="ARBA" id="ARBA00004402"/>
    </source>
</evidence>
<dbReference type="Ensembl" id="ENSOABT00000072786.1">
    <property type="protein sequence ID" value="ENSOABP00000073183.1"/>
    <property type="gene ID" value="ENSOABG00000031376.1"/>
</dbReference>
<evidence type="ECO:0000313" key="15">
    <source>
        <dbReference type="Ensembl" id="ENSOABP00000073183.1"/>
    </source>
</evidence>
<name>A0AAZ1Y076_OREAU</name>
<keyword evidence="13" id="KW-0449">Lipoprotein</keyword>
<evidence type="ECO:0000256" key="6">
    <source>
        <dbReference type="ARBA" id="ARBA00022692"/>
    </source>
</evidence>